<feature type="region of interest" description="Disordered" evidence="1">
    <location>
        <begin position="1"/>
        <end position="21"/>
    </location>
</feature>
<evidence type="ECO:0000313" key="3">
    <source>
        <dbReference type="Proteomes" id="UP001151518"/>
    </source>
</evidence>
<feature type="compositionally biased region" description="Polar residues" evidence="1">
    <location>
        <begin position="73"/>
        <end position="97"/>
    </location>
</feature>
<evidence type="ECO:0000256" key="1">
    <source>
        <dbReference type="SAM" id="MobiDB-lite"/>
    </source>
</evidence>
<reference evidence="2" key="1">
    <citation type="submission" date="2022-07" db="EMBL/GenBank/DDBJ databases">
        <title>Phylogenomic reconstructions and comparative analyses of Kickxellomycotina fungi.</title>
        <authorList>
            <person name="Reynolds N.K."/>
            <person name="Stajich J.E."/>
            <person name="Barry K."/>
            <person name="Grigoriev I.V."/>
            <person name="Crous P."/>
            <person name="Smith M.E."/>
        </authorList>
    </citation>
    <scope>NUCLEOTIDE SEQUENCE</scope>
    <source>
        <strain evidence="2">NRRL 3115</strain>
    </source>
</reference>
<feature type="compositionally biased region" description="Basic and acidic residues" evidence="1">
    <location>
        <begin position="165"/>
        <end position="182"/>
    </location>
</feature>
<dbReference type="OrthoDB" id="5597591at2759"/>
<comment type="caution">
    <text evidence="2">The sequence shown here is derived from an EMBL/GenBank/DDBJ whole genome shotgun (WGS) entry which is preliminary data.</text>
</comment>
<dbReference type="AlphaFoldDB" id="A0A9W8G2P7"/>
<dbReference type="EMBL" id="JANBTW010000149">
    <property type="protein sequence ID" value="KAJ2669487.1"/>
    <property type="molecule type" value="Genomic_DNA"/>
</dbReference>
<protein>
    <submittedName>
        <fullName evidence="2">Uncharacterized protein</fullName>
    </submittedName>
</protein>
<feature type="region of interest" description="Disordered" evidence="1">
    <location>
        <begin position="62"/>
        <end position="127"/>
    </location>
</feature>
<feature type="region of interest" description="Disordered" evidence="1">
    <location>
        <begin position="155"/>
        <end position="182"/>
    </location>
</feature>
<feature type="compositionally biased region" description="Basic residues" evidence="1">
    <location>
        <begin position="1"/>
        <end position="10"/>
    </location>
</feature>
<dbReference type="Proteomes" id="UP001151518">
    <property type="component" value="Unassembled WGS sequence"/>
</dbReference>
<organism evidence="2 3">
    <name type="scientific">Coemansia spiralis</name>
    <dbReference type="NCBI Taxonomy" id="417178"/>
    <lineage>
        <taxon>Eukaryota</taxon>
        <taxon>Fungi</taxon>
        <taxon>Fungi incertae sedis</taxon>
        <taxon>Zoopagomycota</taxon>
        <taxon>Kickxellomycotina</taxon>
        <taxon>Kickxellomycetes</taxon>
        <taxon>Kickxellales</taxon>
        <taxon>Kickxellaceae</taxon>
        <taxon>Coemansia</taxon>
    </lineage>
</organism>
<name>A0A9W8G2P7_9FUNG</name>
<sequence>MPPGRPKRMRYTFANDSHRHARSFNQPVYAWKKVWATPKDAQVGDNHSSPYRTYKWVKTGQTVVHEDDEDGETQVNQEDSNSQMDATADTQGESNDQGGEEEAEDPQAKDEQLVPKDPAQISSDAAVDAAMAAMDDAAATTRYSASTAIAELAAEATPELIPEQSDDKPSSATENELKLAIE</sequence>
<evidence type="ECO:0000313" key="2">
    <source>
        <dbReference type="EMBL" id="KAJ2669487.1"/>
    </source>
</evidence>
<accession>A0A9W8G2P7</accession>
<proteinExistence type="predicted"/>
<gene>
    <name evidence="2" type="ORF">GGI25_006134</name>
</gene>